<proteinExistence type="predicted"/>
<keyword evidence="2" id="KW-0540">Nuclease</keyword>
<dbReference type="InterPro" id="IPR036691">
    <property type="entry name" value="Endo/exonu/phosph_ase_sf"/>
</dbReference>
<dbReference type="SUPFAM" id="SSF56219">
    <property type="entry name" value="DNase I-like"/>
    <property type="match status" value="1"/>
</dbReference>
<comment type="caution">
    <text evidence="2">The sequence shown here is derived from an EMBL/GenBank/DDBJ whole genome shotgun (WGS) entry which is preliminary data.</text>
</comment>
<dbReference type="RefSeq" id="WP_353317790.1">
    <property type="nucleotide sequence ID" value="NZ_BAABVV010000033.1"/>
</dbReference>
<dbReference type="Proteomes" id="UP001438112">
    <property type="component" value="Unassembled WGS sequence"/>
</dbReference>
<feature type="domain" description="Endonuclease/exonuclease/phosphatase" evidence="1">
    <location>
        <begin position="5"/>
        <end position="210"/>
    </location>
</feature>
<organism evidence="2 3">
    <name type="scientific">Apilactobacillus apinorum</name>
    <dbReference type="NCBI Taxonomy" id="1218495"/>
    <lineage>
        <taxon>Bacteria</taxon>
        <taxon>Bacillati</taxon>
        <taxon>Bacillota</taxon>
        <taxon>Bacilli</taxon>
        <taxon>Lactobacillales</taxon>
        <taxon>Lactobacillaceae</taxon>
        <taxon>Apilactobacillus</taxon>
    </lineage>
</organism>
<name>A0ABP9ZHP7_9LACO</name>
<keyword evidence="3" id="KW-1185">Reference proteome</keyword>
<dbReference type="InterPro" id="IPR005135">
    <property type="entry name" value="Endo/exonuclease/phosphatase"/>
</dbReference>
<gene>
    <name evidence="2" type="ORF">AP20H10_06800</name>
</gene>
<dbReference type="EMBL" id="BAABVV010000033">
    <property type="protein sequence ID" value="GAA6114317.1"/>
    <property type="molecule type" value="Genomic_DNA"/>
</dbReference>
<protein>
    <submittedName>
        <fullName evidence="2">Endonuclease/exonuclease/phosphatase family protein</fullName>
    </submittedName>
</protein>
<reference evidence="2 3" key="1">
    <citation type="submission" date="2024-03" db="EMBL/GenBank/DDBJ databases">
        <title>Inconsistent identification of Apilactobacillus kunkeei-related strains obtained by well-developed overall genome related indices.</title>
        <authorList>
            <person name="Maeno S."/>
            <person name="Endo A."/>
        </authorList>
    </citation>
    <scope>NUCLEOTIDE SEQUENCE [LARGE SCALE GENOMIC DNA]</scope>
    <source>
        <strain evidence="2 3">20H-10</strain>
    </source>
</reference>
<evidence type="ECO:0000313" key="2">
    <source>
        <dbReference type="EMBL" id="GAA6114317.1"/>
    </source>
</evidence>
<dbReference type="GO" id="GO:0004519">
    <property type="term" value="F:endonuclease activity"/>
    <property type="evidence" value="ECO:0007669"/>
    <property type="project" value="UniProtKB-KW"/>
</dbReference>
<accession>A0ABP9ZHP7</accession>
<keyword evidence="2" id="KW-0255">Endonuclease</keyword>
<dbReference type="Pfam" id="PF03372">
    <property type="entry name" value="Exo_endo_phos"/>
    <property type="match status" value="1"/>
</dbReference>
<evidence type="ECO:0000259" key="1">
    <source>
        <dbReference type="Pfam" id="PF03372"/>
    </source>
</evidence>
<dbReference type="Gene3D" id="3.60.10.10">
    <property type="entry name" value="Endonuclease/exonuclease/phosphatase"/>
    <property type="match status" value="1"/>
</dbReference>
<keyword evidence="2" id="KW-0378">Hydrolase</keyword>
<sequence length="221" mass="26345">MKICYWNCNGAFRKKYKQIIKEEADLYIISEVEDIDKIDFLDDVNHKLYRRIDGDQKGILFFTFLDEEIIPIENNNYGIRYIIPVMFLSHKIYGVWMKGGYIEDLYTYCAVNIKHLSNAIIMGDFNSNVIWDKKHGDRNHTRFDFMMKQIGIHSSYHQQEAKQLGEETDYTFYMYRKPDKGYYIDYAYIPVNMVYHFSISDNTLLDYSDHMIITLSVDTDS</sequence>
<evidence type="ECO:0000313" key="3">
    <source>
        <dbReference type="Proteomes" id="UP001438112"/>
    </source>
</evidence>